<dbReference type="AlphaFoldDB" id="A0A9N9T5J1"/>
<evidence type="ECO:0000259" key="5">
    <source>
        <dbReference type="Pfam" id="PF14775"/>
    </source>
</evidence>
<name>A0A9N9T5J1_DIABA</name>
<protein>
    <recommendedName>
        <fullName evidence="8">Dynein regulatory complex protein 1</fullName>
    </recommendedName>
</protein>
<dbReference type="InterPro" id="IPR039505">
    <property type="entry name" value="DRC1/2_N"/>
</dbReference>
<sequence>MSRLFSIISEIAQIPDAEGPSVISADANERKLARRQRIERRIAAIKLQQIKDMGEIIEEAKHPVEMQMETSADILEKFLQESQEYLENIKVANDSREIDRREVETIRRQQVIAQLEAEALEAHKQFSEISGKWAGIQEYKDPLHIHEDILEQKMKCDELIQQKDEIIEMLRNELKISEKKFTSDQTKQNQDISILGQRIEKQINFMKSAYSAEFSLIEQVITEEKQKYIDRSNQKWEELARKRHQEEILLSEYIFKKREEIAHNIGRMTVHHEDQFRKTKIQLELDVQNAQNEFERIKCLVLSNTERLDYNYQILKRRENENITIKSQQKRRIGKLQDTISELKSSLTSYRENTNKQIKKTSENILKMHQNILDIDSKADHFALTNEKKFNEVWDLNNKDCLALLDKITGIDKILHQQQLGARWIPPKYKKIDKNFMSSYNRAVDIINEFSVSLATLSKPLGETQNLFIADSEIESTNPVYNSLVKHVLNKLSTKSGFLTEKCLKMLIKTYEDTEQNLVTLNNVFIALDIKRQQDIDLMVEYFLPYCCCIICADAGSRSSLVSTSMLSRHYSTLTGISNLTNGQADMQPTSSISELEEACIAVHQRGSFIDDIVSQVVKHDSTFEDDKSLKLEFKEFSCFDDEDAEKEAEVKKSARKRARHKESVRQILCKNSHPLVLSTVYVISALKDFVANYHKKNGSSPTVGERLERKRHTISRLLDDKDIEKYWAHLKNTYNEYNTRVWDGLREGLLKYISVLKARKATSEEVLKLRKRNKDLKKLLAEYIDHGVLLKPPPCYVKPEITPHYSISPTGN</sequence>
<feature type="domain" description="Dynein regulatory complex protein 1/2 N-terminal" evidence="4">
    <location>
        <begin position="91"/>
        <end position="192"/>
    </location>
</feature>
<evidence type="ECO:0000256" key="1">
    <source>
        <dbReference type="ARBA" id="ARBA00009688"/>
    </source>
</evidence>
<dbReference type="PANTHER" id="PTHR21625:SF1">
    <property type="entry name" value="DYNEIN REGULATORY COMPLEX PROTEIN 1"/>
    <property type="match status" value="1"/>
</dbReference>
<evidence type="ECO:0000313" key="7">
    <source>
        <dbReference type="Proteomes" id="UP001153709"/>
    </source>
</evidence>
<dbReference type="InterPro" id="IPR029440">
    <property type="entry name" value="DRC1_C"/>
</dbReference>
<dbReference type="GO" id="GO:0070286">
    <property type="term" value="P:axonemal dynein complex assembly"/>
    <property type="evidence" value="ECO:0007669"/>
    <property type="project" value="InterPro"/>
</dbReference>
<proteinExistence type="inferred from homology"/>
<gene>
    <name evidence="6" type="ORF">DIABBA_LOCUS9981</name>
</gene>
<feature type="coiled-coil region" evidence="3">
    <location>
        <begin position="273"/>
        <end position="300"/>
    </location>
</feature>
<dbReference type="GO" id="GO:0060285">
    <property type="term" value="P:cilium-dependent cell motility"/>
    <property type="evidence" value="ECO:0007669"/>
    <property type="project" value="TreeGrafter"/>
</dbReference>
<evidence type="ECO:0008006" key="8">
    <source>
        <dbReference type="Google" id="ProtNLM"/>
    </source>
</evidence>
<evidence type="ECO:0000313" key="6">
    <source>
        <dbReference type="EMBL" id="CAG9836946.1"/>
    </source>
</evidence>
<evidence type="ECO:0000256" key="3">
    <source>
        <dbReference type="SAM" id="Coils"/>
    </source>
</evidence>
<dbReference type="Pfam" id="PF14772">
    <property type="entry name" value="NYD-SP28"/>
    <property type="match status" value="1"/>
</dbReference>
<feature type="coiled-coil region" evidence="3">
    <location>
        <begin position="326"/>
        <end position="353"/>
    </location>
</feature>
<dbReference type="EMBL" id="OU898281">
    <property type="protein sequence ID" value="CAG9836946.1"/>
    <property type="molecule type" value="Genomic_DNA"/>
</dbReference>
<comment type="similarity">
    <text evidence="1">Belongs to the DRC1 family.</text>
</comment>
<dbReference type="OrthoDB" id="10260459at2759"/>
<organism evidence="6 7">
    <name type="scientific">Diabrotica balteata</name>
    <name type="common">Banded cucumber beetle</name>
    <dbReference type="NCBI Taxonomy" id="107213"/>
    <lineage>
        <taxon>Eukaryota</taxon>
        <taxon>Metazoa</taxon>
        <taxon>Ecdysozoa</taxon>
        <taxon>Arthropoda</taxon>
        <taxon>Hexapoda</taxon>
        <taxon>Insecta</taxon>
        <taxon>Pterygota</taxon>
        <taxon>Neoptera</taxon>
        <taxon>Endopterygota</taxon>
        <taxon>Coleoptera</taxon>
        <taxon>Polyphaga</taxon>
        <taxon>Cucujiformia</taxon>
        <taxon>Chrysomeloidea</taxon>
        <taxon>Chrysomelidae</taxon>
        <taxon>Galerucinae</taxon>
        <taxon>Diabroticina</taxon>
        <taxon>Diabroticites</taxon>
        <taxon>Diabrotica</taxon>
    </lineage>
</organism>
<keyword evidence="7" id="KW-1185">Reference proteome</keyword>
<dbReference type="Pfam" id="PF14775">
    <property type="entry name" value="NYD-SP28_assoc"/>
    <property type="match status" value="1"/>
</dbReference>
<keyword evidence="2 3" id="KW-0175">Coiled coil</keyword>
<dbReference type="GO" id="GO:0003352">
    <property type="term" value="P:regulation of cilium movement"/>
    <property type="evidence" value="ECO:0007669"/>
    <property type="project" value="TreeGrafter"/>
</dbReference>
<reference evidence="6" key="1">
    <citation type="submission" date="2022-01" db="EMBL/GenBank/DDBJ databases">
        <authorList>
            <person name="King R."/>
        </authorList>
    </citation>
    <scope>NUCLEOTIDE SEQUENCE</scope>
</reference>
<dbReference type="PANTHER" id="PTHR21625">
    <property type="entry name" value="NYD-SP28 PROTEIN"/>
    <property type="match status" value="1"/>
</dbReference>
<dbReference type="InterPro" id="IPR039750">
    <property type="entry name" value="DRC1/DRC2"/>
</dbReference>
<dbReference type="Proteomes" id="UP001153709">
    <property type="component" value="Chromosome 6"/>
</dbReference>
<dbReference type="GO" id="GO:0005858">
    <property type="term" value="C:axonemal dynein complex"/>
    <property type="evidence" value="ECO:0007669"/>
    <property type="project" value="InterPro"/>
</dbReference>
<feature type="domain" description="Dynein regulatory complex protein 1 C-terminal" evidence="5">
    <location>
        <begin position="726"/>
        <end position="785"/>
    </location>
</feature>
<evidence type="ECO:0000256" key="2">
    <source>
        <dbReference type="ARBA" id="ARBA00023054"/>
    </source>
</evidence>
<accession>A0A9N9T5J1</accession>
<evidence type="ECO:0000259" key="4">
    <source>
        <dbReference type="Pfam" id="PF14772"/>
    </source>
</evidence>